<evidence type="ECO:0000313" key="3">
    <source>
        <dbReference type="Proteomes" id="UP000192769"/>
    </source>
</evidence>
<dbReference type="EMBL" id="MWUE01000033">
    <property type="protein sequence ID" value="OQP30842.1"/>
    <property type="molecule type" value="Genomic_DNA"/>
</dbReference>
<dbReference type="InterPro" id="IPR013022">
    <property type="entry name" value="Xyl_isomerase-like_TIM-brl"/>
</dbReference>
<proteinExistence type="predicted"/>
<name>A0A1V9DA77_9GAMM</name>
<accession>A0A1V9DA77</accession>
<gene>
    <name evidence="2" type="ORF">B2J69_20910</name>
</gene>
<dbReference type="PANTHER" id="PTHR12110:SF21">
    <property type="entry name" value="XYLOSE ISOMERASE-LIKE TIM BARREL DOMAIN-CONTAINING PROTEIN"/>
    <property type="match status" value="1"/>
</dbReference>
<evidence type="ECO:0000313" key="2">
    <source>
        <dbReference type="EMBL" id="OQP30842.1"/>
    </source>
</evidence>
<sequence length="274" mass="30689">MIKALHGISTHYCNLATETRIAAETGYDGLEFLHDKLLRYLDNGGTTDALKKNVHGYGLQTACLNALIDIERHQGSDKQQLLTEAVHLTQIAADLECPTIQILAQHGIDHLSHAKIMDIMTENIYDIATIGQRYGVRYQIEVIAHTRFNTLNQALEVIRRIGLSNVGVVIDFWHLFASGATTPDDIRRLDPSLIFGVHFCDGRKPRQGEAWQETVLRAFMPGEGEIDIPAWTEAVKATGFDGVWSAELFSPACWEMDHAILAKKVIDNMSYYLQ</sequence>
<keyword evidence="2" id="KW-0413">Isomerase</keyword>
<feature type="domain" description="Xylose isomerase-like TIM barrel" evidence="1">
    <location>
        <begin position="20"/>
        <end position="252"/>
    </location>
</feature>
<organism evidence="2 3">
    <name type="scientific">Pantoea latae</name>
    <dbReference type="NCBI Taxonomy" id="1964541"/>
    <lineage>
        <taxon>Bacteria</taxon>
        <taxon>Pseudomonadati</taxon>
        <taxon>Pseudomonadota</taxon>
        <taxon>Gammaproteobacteria</taxon>
        <taxon>Enterobacterales</taxon>
        <taxon>Erwiniaceae</taxon>
        <taxon>Pantoea</taxon>
    </lineage>
</organism>
<reference evidence="2 3" key="1">
    <citation type="submission" date="2017-02" db="EMBL/GenBank/DDBJ databases">
        <title>Whole genome shotgun sequence of Pantoea agglomerans strain AS1 isolated from a cycad, Zamia floridana in Central Florida, USA.</title>
        <authorList>
            <person name="Lata P."/>
            <person name="Govindarajan S."/>
            <person name="Qi F."/>
            <person name="Li J.-L."/>
            <person name="Maurya S.K."/>
            <person name="Sahoo M.K."/>
        </authorList>
    </citation>
    <scope>NUCLEOTIDE SEQUENCE [LARGE SCALE GENOMIC DNA]</scope>
    <source>
        <strain evidence="2 3">AS1</strain>
    </source>
</reference>
<comment type="caution">
    <text evidence="2">The sequence shown here is derived from an EMBL/GenBank/DDBJ whole genome shotgun (WGS) entry which is preliminary data.</text>
</comment>
<dbReference type="SUPFAM" id="SSF51658">
    <property type="entry name" value="Xylose isomerase-like"/>
    <property type="match status" value="1"/>
</dbReference>
<protein>
    <submittedName>
        <fullName evidence="2">Xylose isomerase</fullName>
    </submittedName>
</protein>
<dbReference type="InterPro" id="IPR050312">
    <property type="entry name" value="IolE/XylAMocC-like"/>
</dbReference>
<dbReference type="PANTHER" id="PTHR12110">
    <property type="entry name" value="HYDROXYPYRUVATE ISOMERASE"/>
    <property type="match status" value="1"/>
</dbReference>
<dbReference type="OrthoDB" id="9780241at2"/>
<dbReference type="InterPro" id="IPR036237">
    <property type="entry name" value="Xyl_isomerase-like_sf"/>
</dbReference>
<evidence type="ECO:0000259" key="1">
    <source>
        <dbReference type="Pfam" id="PF01261"/>
    </source>
</evidence>
<dbReference type="GO" id="GO:0016853">
    <property type="term" value="F:isomerase activity"/>
    <property type="evidence" value="ECO:0007669"/>
    <property type="project" value="UniProtKB-KW"/>
</dbReference>
<dbReference type="Pfam" id="PF01261">
    <property type="entry name" value="AP_endonuc_2"/>
    <property type="match status" value="1"/>
</dbReference>
<dbReference type="AlphaFoldDB" id="A0A1V9DA77"/>
<keyword evidence="3" id="KW-1185">Reference proteome</keyword>
<dbReference type="RefSeq" id="WP_081142252.1">
    <property type="nucleotide sequence ID" value="NZ_MWUE01000033.1"/>
</dbReference>
<dbReference type="Gene3D" id="3.20.20.150">
    <property type="entry name" value="Divalent-metal-dependent TIM barrel enzymes"/>
    <property type="match status" value="1"/>
</dbReference>
<dbReference type="Proteomes" id="UP000192769">
    <property type="component" value="Unassembled WGS sequence"/>
</dbReference>